<comment type="similarity">
    <text evidence="1">Belongs to the UDP-glycosyltransferase family.</text>
</comment>
<keyword evidence="3" id="KW-0808">Transferase</keyword>
<dbReference type="FunFam" id="3.40.50.2000:FF:000060">
    <property type="entry name" value="Glycosyltransferase"/>
    <property type="match status" value="1"/>
</dbReference>
<dbReference type="InterPro" id="IPR058980">
    <property type="entry name" value="Glyco_transf_N"/>
</dbReference>
<dbReference type="Gene3D" id="3.40.50.2000">
    <property type="entry name" value="Glycogen Phosphorylase B"/>
    <property type="match status" value="2"/>
</dbReference>
<evidence type="ECO:0000256" key="2">
    <source>
        <dbReference type="ARBA" id="ARBA00022676"/>
    </source>
</evidence>
<evidence type="ECO:0000313" key="5">
    <source>
        <dbReference type="EMBL" id="CAI9118884.1"/>
    </source>
</evidence>
<organism evidence="5 6">
    <name type="scientific">Oldenlandia corymbosa var. corymbosa</name>
    <dbReference type="NCBI Taxonomy" id="529605"/>
    <lineage>
        <taxon>Eukaryota</taxon>
        <taxon>Viridiplantae</taxon>
        <taxon>Streptophyta</taxon>
        <taxon>Embryophyta</taxon>
        <taxon>Tracheophyta</taxon>
        <taxon>Spermatophyta</taxon>
        <taxon>Magnoliopsida</taxon>
        <taxon>eudicotyledons</taxon>
        <taxon>Gunneridae</taxon>
        <taxon>Pentapetalae</taxon>
        <taxon>asterids</taxon>
        <taxon>lamiids</taxon>
        <taxon>Gentianales</taxon>
        <taxon>Rubiaceae</taxon>
        <taxon>Rubioideae</taxon>
        <taxon>Spermacoceae</taxon>
        <taxon>Hedyotis-Oldenlandia complex</taxon>
        <taxon>Oldenlandia</taxon>
    </lineage>
</organism>
<name>A0AAV1EGS1_OLDCO</name>
<evidence type="ECO:0000256" key="3">
    <source>
        <dbReference type="ARBA" id="ARBA00022679"/>
    </source>
</evidence>
<sequence length="434" mass="48862">MAKIHPSLRVLMFPWLGHGHISPYLELAKKLFAKNFMVYLCSTPANLTSVRSKLSEEEEFNESIKLVELEFESLPELPPNYHTTNGLPPHLMPTLKEAFDCSVPEFLDILTDLNPELLIYDILQPWSAVAASVSGIPAVEFITGSVAMTALGYHSLVSPPGTEFPFESIFFRDYESALREKLFVHDKDSQSFTQCIECSKKMILVKSIAEVEGKYIDYFSSLTGKKVIPVGHLVQEPNFNDYVDKDCESWIFLTRKKRVQPSLFLLGVSTFCVTKICWKSLMGNETSLEEVLPKDFLIRVGDRGKVVNGWAPQAKILTHPNTGGFASHCGWNSVLEGMKFGLPIIAMPMHLDQPVNARLIEEHGVGIEVLRDSSGNLQRETIANVIDKVVKGIDGEKVREKAKEMSKKIQNKGEEEIDNVVEELVQLCFEKDYY</sequence>
<dbReference type="Pfam" id="PF26168">
    <property type="entry name" value="Glyco_transf_N"/>
    <property type="match status" value="1"/>
</dbReference>
<dbReference type="Pfam" id="PF00201">
    <property type="entry name" value="UDPGT"/>
    <property type="match status" value="1"/>
</dbReference>
<dbReference type="AlphaFoldDB" id="A0AAV1EGS1"/>
<dbReference type="InterPro" id="IPR002213">
    <property type="entry name" value="UDP_glucos_trans"/>
</dbReference>
<evidence type="ECO:0000256" key="1">
    <source>
        <dbReference type="ARBA" id="ARBA00009995"/>
    </source>
</evidence>
<dbReference type="PANTHER" id="PTHR48044">
    <property type="entry name" value="GLYCOSYLTRANSFERASE"/>
    <property type="match status" value="1"/>
</dbReference>
<feature type="domain" description="Glycosyltransferase N-terminal" evidence="4">
    <location>
        <begin position="8"/>
        <end position="232"/>
    </location>
</feature>
<dbReference type="EMBL" id="OX459126">
    <property type="protein sequence ID" value="CAI9118884.1"/>
    <property type="molecule type" value="Genomic_DNA"/>
</dbReference>
<evidence type="ECO:0000259" key="4">
    <source>
        <dbReference type="Pfam" id="PF26168"/>
    </source>
</evidence>
<accession>A0AAV1EGS1</accession>
<dbReference type="CDD" id="cd03784">
    <property type="entry name" value="GT1_Gtf-like"/>
    <property type="match status" value="1"/>
</dbReference>
<keyword evidence="2" id="KW-0328">Glycosyltransferase</keyword>
<proteinExistence type="inferred from homology"/>
<evidence type="ECO:0000313" key="6">
    <source>
        <dbReference type="Proteomes" id="UP001161247"/>
    </source>
</evidence>
<reference evidence="5" key="1">
    <citation type="submission" date="2023-03" db="EMBL/GenBank/DDBJ databases">
        <authorList>
            <person name="Julca I."/>
        </authorList>
    </citation>
    <scope>NUCLEOTIDE SEQUENCE</scope>
</reference>
<dbReference type="Proteomes" id="UP001161247">
    <property type="component" value="Chromosome 9"/>
</dbReference>
<dbReference type="GO" id="GO:0016138">
    <property type="term" value="P:glycoside biosynthetic process"/>
    <property type="evidence" value="ECO:0007669"/>
    <property type="project" value="UniProtKB-ARBA"/>
</dbReference>
<dbReference type="GO" id="GO:0008194">
    <property type="term" value="F:UDP-glycosyltransferase activity"/>
    <property type="evidence" value="ECO:0007669"/>
    <property type="project" value="InterPro"/>
</dbReference>
<dbReference type="SUPFAM" id="SSF53756">
    <property type="entry name" value="UDP-Glycosyltransferase/glycogen phosphorylase"/>
    <property type="match status" value="1"/>
</dbReference>
<keyword evidence="6" id="KW-1185">Reference proteome</keyword>
<gene>
    <name evidence="5" type="ORF">OLC1_LOCUS24658</name>
</gene>
<dbReference type="PANTHER" id="PTHR48044:SF29">
    <property type="entry name" value="GLYCOSYLTRANSFERASE"/>
    <property type="match status" value="1"/>
</dbReference>
<protein>
    <submittedName>
        <fullName evidence="5">OLC1v1020511C1</fullName>
    </submittedName>
</protein>